<evidence type="ECO:0000256" key="2">
    <source>
        <dbReference type="ARBA" id="ARBA00022448"/>
    </source>
</evidence>
<evidence type="ECO:0000256" key="1">
    <source>
        <dbReference type="ARBA" id="ARBA00008520"/>
    </source>
</evidence>
<dbReference type="EMBL" id="SMRT01000001">
    <property type="protein sequence ID" value="TDG00759.1"/>
    <property type="molecule type" value="Genomic_DNA"/>
</dbReference>
<reference evidence="4 5" key="1">
    <citation type="submission" date="2019-03" db="EMBL/GenBank/DDBJ databases">
        <title>This is whole genome sequence of Paenibacillus sp MS74 strain.</title>
        <authorList>
            <person name="Trinh H.N."/>
        </authorList>
    </citation>
    <scope>NUCLEOTIDE SEQUENCE [LARGE SCALE GENOMIC DNA]</scope>
    <source>
        <strain evidence="4 5">MS74</strain>
    </source>
</reference>
<dbReference type="Gene3D" id="3.40.190.10">
    <property type="entry name" value="Periplasmic binding protein-like II"/>
    <property type="match status" value="2"/>
</dbReference>
<gene>
    <name evidence="4" type="ORF">E1757_03815</name>
</gene>
<dbReference type="RefSeq" id="WP_133225469.1">
    <property type="nucleotide sequence ID" value="NZ_SMRT01000001.1"/>
</dbReference>
<dbReference type="OrthoDB" id="9798191at2"/>
<comment type="caution">
    <text evidence="4">The sequence shown here is derived from an EMBL/GenBank/DDBJ whole genome shotgun (WGS) entry which is preliminary data.</text>
</comment>
<keyword evidence="3" id="KW-0732">Signal</keyword>
<proteinExistence type="inferred from homology"/>
<name>A0A4R5KZM3_9BACL</name>
<dbReference type="AlphaFoldDB" id="A0A4R5KZM3"/>
<keyword evidence="2" id="KW-0813">Transport</keyword>
<feature type="signal peptide" evidence="3">
    <location>
        <begin position="1"/>
        <end position="19"/>
    </location>
</feature>
<dbReference type="Pfam" id="PF01547">
    <property type="entry name" value="SBP_bac_1"/>
    <property type="match status" value="1"/>
</dbReference>
<keyword evidence="5" id="KW-1185">Reference proteome</keyword>
<dbReference type="PROSITE" id="PS51257">
    <property type="entry name" value="PROKAR_LIPOPROTEIN"/>
    <property type="match status" value="1"/>
</dbReference>
<evidence type="ECO:0000313" key="5">
    <source>
        <dbReference type="Proteomes" id="UP000295636"/>
    </source>
</evidence>
<evidence type="ECO:0000313" key="4">
    <source>
        <dbReference type="EMBL" id="TDG00759.1"/>
    </source>
</evidence>
<dbReference type="PANTHER" id="PTHR43649:SF29">
    <property type="entry name" value="OSMOPROTECTIVE COMPOUNDS-BINDING PROTEIN GGTB"/>
    <property type="match status" value="1"/>
</dbReference>
<comment type="similarity">
    <text evidence="1">Belongs to the bacterial solute-binding protein 1 family.</text>
</comment>
<organism evidence="4 5">
    <name type="scientific">Paenibacillus piri</name>
    <dbReference type="NCBI Taxonomy" id="2547395"/>
    <lineage>
        <taxon>Bacteria</taxon>
        <taxon>Bacillati</taxon>
        <taxon>Bacillota</taxon>
        <taxon>Bacilli</taxon>
        <taxon>Bacillales</taxon>
        <taxon>Paenibacillaceae</taxon>
        <taxon>Paenibacillus</taxon>
    </lineage>
</organism>
<feature type="chain" id="PRO_5039727956" evidence="3">
    <location>
        <begin position="20"/>
        <end position="430"/>
    </location>
</feature>
<sequence length="430" mass="47380">MKKAVSVIMSAILVGGIAAGCSSQGGDGKETASNNNAQKDAGQKVSISIWTLDTHLFADPVIEDFKKENPNIDVQLTKYGVDPFKEALKVAANSKTLPDLWFTWGGSLGSFYPENGLTMDLTQVAKDHGWSEKYNKAAIDMSTFGGKISGVPLHLNVLGMWYPKSVYSKFSLKAPATFADFEAQLKTIKDGGVTPLSFGGKGGWHTMRLTEQLLEHFAGPELHDKLKGLQASWNDPAVVKTFEKLKEYTDKGYFSKGYISLDPNEADALIYQEKAGFVMEGTWFDRNIMKAGFDPTKFDVFNFPNEQKPSRVSSFTEMLQINGKIDKAKQDAALKLAEFMTGAAEVSKHVEKYATPAALNVTYSDKTPHIKQMMDNSKDGTFLITDQALPQIIAQKLFECQDKVALGEWTPQQAAEAMEKASADYKSKQK</sequence>
<dbReference type="Proteomes" id="UP000295636">
    <property type="component" value="Unassembled WGS sequence"/>
</dbReference>
<protein>
    <submittedName>
        <fullName evidence="4">Extracellular solute-binding protein</fullName>
    </submittedName>
</protein>
<dbReference type="SUPFAM" id="SSF53850">
    <property type="entry name" value="Periplasmic binding protein-like II"/>
    <property type="match status" value="1"/>
</dbReference>
<dbReference type="InterPro" id="IPR006059">
    <property type="entry name" value="SBP"/>
</dbReference>
<dbReference type="InterPro" id="IPR050490">
    <property type="entry name" value="Bact_solute-bd_prot1"/>
</dbReference>
<accession>A0A4R5KZM3</accession>
<dbReference type="PANTHER" id="PTHR43649">
    <property type="entry name" value="ARABINOSE-BINDING PROTEIN-RELATED"/>
    <property type="match status" value="1"/>
</dbReference>
<evidence type="ECO:0000256" key="3">
    <source>
        <dbReference type="SAM" id="SignalP"/>
    </source>
</evidence>